<dbReference type="InterPro" id="IPR008201">
    <property type="entry name" value="HepT-like"/>
</dbReference>
<dbReference type="InterPro" id="IPR051813">
    <property type="entry name" value="HepT_RNase_toxin"/>
</dbReference>
<keyword evidence="4" id="KW-0547">Nucleotide-binding</keyword>
<dbReference type="EMBL" id="CP053586">
    <property type="protein sequence ID" value="WNZ22742.1"/>
    <property type="molecule type" value="Genomic_DNA"/>
</dbReference>
<protein>
    <submittedName>
        <fullName evidence="7">DUF86 domain-containing protein</fullName>
    </submittedName>
</protein>
<evidence type="ECO:0000256" key="4">
    <source>
        <dbReference type="ARBA" id="ARBA00022741"/>
    </source>
</evidence>
<gene>
    <name evidence="7" type="ORF">HJG54_07655</name>
</gene>
<dbReference type="RefSeq" id="WP_316434272.1">
    <property type="nucleotide sequence ID" value="NZ_CP053586.1"/>
</dbReference>
<reference evidence="7" key="1">
    <citation type="submission" date="2020-05" db="EMBL/GenBank/DDBJ databases">
        <authorList>
            <person name="Zhu T."/>
            <person name="Keshari N."/>
            <person name="Lu X."/>
        </authorList>
    </citation>
    <scope>NUCLEOTIDE SEQUENCE</scope>
    <source>
        <strain evidence="7">NK1-12</strain>
    </source>
</reference>
<name>A0AA97AJI2_9CYAN</name>
<proteinExistence type="inferred from homology"/>
<dbReference type="Pfam" id="PF01934">
    <property type="entry name" value="HepT-like"/>
    <property type="match status" value="1"/>
</dbReference>
<dbReference type="GO" id="GO:0000166">
    <property type="term" value="F:nucleotide binding"/>
    <property type="evidence" value="ECO:0007669"/>
    <property type="project" value="UniProtKB-KW"/>
</dbReference>
<evidence type="ECO:0000256" key="2">
    <source>
        <dbReference type="ARBA" id="ARBA00022649"/>
    </source>
</evidence>
<dbReference type="GO" id="GO:0004540">
    <property type="term" value="F:RNA nuclease activity"/>
    <property type="evidence" value="ECO:0007669"/>
    <property type="project" value="InterPro"/>
</dbReference>
<sequence>MNRDQAYLVDIATTCQTIAELIQGLSQSSFTADKRTHLAVLYEITVIGEIVKRLSPEFRQDHSEIPWNQIAGMRDKLVHDYNKVDLDLTWEVTQSRIPELLEFVLPLLPQQETDHDS</sequence>
<keyword evidence="3" id="KW-0540">Nuclease</keyword>
<evidence type="ECO:0000313" key="7">
    <source>
        <dbReference type="EMBL" id="WNZ22742.1"/>
    </source>
</evidence>
<dbReference type="AlphaFoldDB" id="A0AA97AJI2"/>
<keyword evidence="5" id="KW-0378">Hydrolase</keyword>
<evidence type="ECO:0000256" key="5">
    <source>
        <dbReference type="ARBA" id="ARBA00022801"/>
    </source>
</evidence>
<keyword evidence="2" id="KW-1277">Toxin-antitoxin system</keyword>
<comment type="similarity">
    <text evidence="6">Belongs to the HepT RNase toxin family.</text>
</comment>
<evidence type="ECO:0000256" key="6">
    <source>
        <dbReference type="ARBA" id="ARBA00024207"/>
    </source>
</evidence>
<dbReference type="PANTHER" id="PTHR34139:SF1">
    <property type="entry name" value="RNASE MJ1380-RELATED"/>
    <property type="match status" value="1"/>
</dbReference>
<accession>A0AA97AJI2</accession>
<dbReference type="GO" id="GO:0110001">
    <property type="term" value="C:toxin-antitoxin complex"/>
    <property type="evidence" value="ECO:0007669"/>
    <property type="project" value="InterPro"/>
</dbReference>
<evidence type="ECO:0000256" key="3">
    <source>
        <dbReference type="ARBA" id="ARBA00022722"/>
    </source>
</evidence>
<dbReference type="GO" id="GO:0016787">
    <property type="term" value="F:hydrolase activity"/>
    <property type="evidence" value="ECO:0007669"/>
    <property type="project" value="UniProtKB-KW"/>
</dbReference>
<organism evidence="7">
    <name type="scientific">Leptolyngbya sp. NK1-12</name>
    <dbReference type="NCBI Taxonomy" id="2547451"/>
    <lineage>
        <taxon>Bacteria</taxon>
        <taxon>Bacillati</taxon>
        <taxon>Cyanobacteriota</taxon>
        <taxon>Cyanophyceae</taxon>
        <taxon>Leptolyngbyales</taxon>
        <taxon>Leptolyngbyaceae</taxon>
        <taxon>Leptolyngbya group</taxon>
        <taxon>Leptolyngbya</taxon>
    </lineage>
</organism>
<keyword evidence="1" id="KW-0597">Phosphoprotein</keyword>
<evidence type="ECO:0000256" key="1">
    <source>
        <dbReference type="ARBA" id="ARBA00022553"/>
    </source>
</evidence>
<dbReference type="PANTHER" id="PTHR34139">
    <property type="entry name" value="UPF0331 PROTEIN MJ0127"/>
    <property type="match status" value="1"/>
</dbReference>
<dbReference type="InterPro" id="IPR037038">
    <property type="entry name" value="HepT-like_sf"/>
</dbReference>
<dbReference type="Gene3D" id="1.20.120.580">
    <property type="entry name" value="bsu32300-like"/>
    <property type="match status" value="1"/>
</dbReference>